<proteinExistence type="predicted"/>
<dbReference type="EMBL" id="CP104064">
    <property type="protein sequence ID" value="WAH38600.1"/>
    <property type="molecule type" value="Genomic_DNA"/>
</dbReference>
<evidence type="ECO:0000313" key="2">
    <source>
        <dbReference type="Proteomes" id="UP001164803"/>
    </source>
</evidence>
<reference evidence="1" key="1">
    <citation type="submission" date="2022-08" db="EMBL/GenBank/DDBJ databases">
        <title>Alicyclobacillus dauci DSM2870, complete genome.</title>
        <authorList>
            <person name="Wang Q."/>
            <person name="Cai R."/>
            <person name="Wang Z."/>
        </authorList>
    </citation>
    <scope>NUCLEOTIDE SEQUENCE</scope>
    <source>
        <strain evidence="1">DSM 28700</strain>
    </source>
</reference>
<dbReference type="RefSeq" id="WP_268046185.1">
    <property type="nucleotide sequence ID" value="NZ_CP104064.1"/>
</dbReference>
<organism evidence="1 2">
    <name type="scientific">Alicyclobacillus dauci</name>
    <dbReference type="NCBI Taxonomy" id="1475485"/>
    <lineage>
        <taxon>Bacteria</taxon>
        <taxon>Bacillati</taxon>
        <taxon>Bacillota</taxon>
        <taxon>Bacilli</taxon>
        <taxon>Bacillales</taxon>
        <taxon>Alicyclobacillaceae</taxon>
        <taxon>Alicyclobacillus</taxon>
    </lineage>
</organism>
<name>A0ABY6Z936_9BACL</name>
<dbReference type="Proteomes" id="UP001164803">
    <property type="component" value="Chromosome"/>
</dbReference>
<protein>
    <submittedName>
        <fullName evidence="1">Uncharacterized protein</fullName>
    </submittedName>
</protein>
<sequence length="123" mass="14100">MTDAEKRLQFTPTEEQAYAALQQLINGEHSLHVPPLPEDADIVIGNVIREWEAADQTIAEKDKTVTDMSGQIYRLNQILTEKSAEIEQLKEMWNIAYGYGVRVEVEAVTGEIWRHYIERNDLA</sequence>
<evidence type="ECO:0000313" key="1">
    <source>
        <dbReference type="EMBL" id="WAH38600.1"/>
    </source>
</evidence>
<gene>
    <name evidence="1" type="ORF">NZD86_09010</name>
</gene>
<accession>A0ABY6Z936</accession>
<keyword evidence="2" id="KW-1185">Reference proteome</keyword>